<dbReference type="RefSeq" id="WP_100815608.1">
    <property type="nucleotide sequence ID" value="NZ_AP025586.1"/>
</dbReference>
<dbReference type="NCBIfam" id="TIGR04335">
    <property type="entry name" value="AmmeMemoSam_A"/>
    <property type="match status" value="1"/>
</dbReference>
<feature type="domain" description="AMMECR1" evidence="2">
    <location>
        <begin position="5"/>
        <end position="185"/>
    </location>
</feature>
<dbReference type="PANTHER" id="PTHR13016">
    <property type="entry name" value="AMMECR1 HOMOLOG"/>
    <property type="match status" value="1"/>
</dbReference>
<dbReference type="NCBIfam" id="TIGR00296">
    <property type="entry name" value="TIGR00296 family protein"/>
    <property type="match status" value="1"/>
</dbReference>
<name>A0A2H4U7K0_METSM</name>
<dbReference type="Gene3D" id="3.30.1490.150">
    <property type="entry name" value="Hypothetical protein ph0010, domain 2"/>
    <property type="match status" value="1"/>
</dbReference>
<sequence>MISQEHGEYLLNIAKKAVKTYLETGEQIIVPEDCPEELKEKLGVFVTLNKNNQLRGCIGYPEPIESAIQATISVAIAAASEDPRFPQVIPEEYDNLEFEVTVLTKPQLMEIAHPSEYLNNIKIGKDGLMIKKGYSKGLLLPQVATENNFDVETFLEHTCMKAGISADSYLDESCDVYTFQGQIFK</sequence>
<dbReference type="AlphaFoldDB" id="A0A2H4U7K0"/>
<dbReference type="InterPro" id="IPR036071">
    <property type="entry name" value="AMMECR1_dom_sf"/>
</dbReference>
<evidence type="ECO:0000313" key="4">
    <source>
        <dbReference type="Proteomes" id="UP000232133"/>
    </source>
</evidence>
<dbReference type="PROSITE" id="PS51112">
    <property type="entry name" value="AMMECR1"/>
    <property type="match status" value="1"/>
</dbReference>
<evidence type="ECO:0000256" key="1">
    <source>
        <dbReference type="HAMAP-Rule" id="MF_00645"/>
    </source>
</evidence>
<protein>
    <recommendedName>
        <fullName evidence="1">Protein BK798_06310</fullName>
    </recommendedName>
</protein>
<dbReference type="InterPro" id="IPR023473">
    <property type="entry name" value="AMMECR1"/>
</dbReference>
<proteinExistence type="inferred from homology"/>
<dbReference type="InterPro" id="IPR002733">
    <property type="entry name" value="AMMECR1_domain"/>
</dbReference>
<evidence type="ECO:0000313" key="3">
    <source>
        <dbReference type="EMBL" id="ATZ60063.1"/>
    </source>
</evidence>
<dbReference type="InterPro" id="IPR023472">
    <property type="entry name" value="Uncharacterised_MJ0810"/>
</dbReference>
<reference evidence="3 4" key="1">
    <citation type="submission" date="2016-10" db="EMBL/GenBank/DDBJ databases">
        <authorList>
            <person name="Varghese N."/>
        </authorList>
    </citation>
    <scope>NUCLEOTIDE SEQUENCE [LARGE SCALE GENOMIC DNA]</scope>
    <source>
        <strain evidence="3 4">KB11</strain>
    </source>
</reference>
<dbReference type="Gene3D" id="3.30.700.20">
    <property type="entry name" value="Hypothetical protein ph0010, domain 1"/>
    <property type="match status" value="1"/>
</dbReference>
<dbReference type="HAMAP" id="MF_00645">
    <property type="entry name" value="AMMECR1"/>
    <property type="match status" value="1"/>
</dbReference>
<dbReference type="EMBL" id="CP017803">
    <property type="protein sequence ID" value="ATZ60063.1"/>
    <property type="molecule type" value="Genomic_DNA"/>
</dbReference>
<dbReference type="PANTHER" id="PTHR13016:SF0">
    <property type="entry name" value="AMME SYNDROME CANDIDATE GENE 1 PROTEIN"/>
    <property type="match status" value="1"/>
</dbReference>
<dbReference type="GeneID" id="71695679"/>
<gene>
    <name evidence="3" type="ORF">BK798_06310</name>
</gene>
<dbReference type="InterPro" id="IPR027485">
    <property type="entry name" value="AMMECR1_N"/>
</dbReference>
<dbReference type="SUPFAM" id="SSF143447">
    <property type="entry name" value="AMMECR1-like"/>
    <property type="match status" value="1"/>
</dbReference>
<dbReference type="Pfam" id="PF01871">
    <property type="entry name" value="AMMECR1"/>
    <property type="match status" value="1"/>
</dbReference>
<evidence type="ECO:0000259" key="2">
    <source>
        <dbReference type="PROSITE" id="PS51112"/>
    </source>
</evidence>
<dbReference type="InterPro" id="IPR027623">
    <property type="entry name" value="AmmeMemoSam_A"/>
</dbReference>
<accession>A0A2H4U7K0</accession>
<organism evidence="3 4">
    <name type="scientific">Methanobrevibacter smithii</name>
    <dbReference type="NCBI Taxonomy" id="2173"/>
    <lineage>
        <taxon>Archaea</taxon>
        <taxon>Methanobacteriati</taxon>
        <taxon>Methanobacteriota</taxon>
        <taxon>Methanomada group</taxon>
        <taxon>Methanobacteria</taxon>
        <taxon>Methanobacteriales</taxon>
        <taxon>Methanobacteriaceae</taxon>
        <taxon>Methanobrevibacter</taxon>
    </lineage>
</organism>
<dbReference type="Proteomes" id="UP000232133">
    <property type="component" value="Chromosome"/>
</dbReference>